<dbReference type="SUPFAM" id="SSF52540">
    <property type="entry name" value="P-loop containing nucleoside triphosphate hydrolases"/>
    <property type="match status" value="1"/>
</dbReference>
<dbReference type="EMBL" id="RWJF01000001">
    <property type="protein sequence ID" value="RST31438.1"/>
    <property type="molecule type" value="Genomic_DNA"/>
</dbReference>
<dbReference type="Proteomes" id="UP000274661">
    <property type="component" value="Unassembled WGS sequence"/>
</dbReference>
<organism evidence="1 2">
    <name type="scientific">Sphingomonas ginkgonis</name>
    <dbReference type="NCBI Taxonomy" id="2315330"/>
    <lineage>
        <taxon>Bacteria</taxon>
        <taxon>Pseudomonadati</taxon>
        <taxon>Pseudomonadota</taxon>
        <taxon>Alphaproteobacteria</taxon>
        <taxon>Sphingomonadales</taxon>
        <taxon>Sphingomonadaceae</taxon>
        <taxon>Sphingomonas</taxon>
    </lineage>
</organism>
<proteinExistence type="predicted"/>
<dbReference type="Gene3D" id="3.30.460.40">
    <property type="match status" value="1"/>
</dbReference>
<dbReference type="OrthoDB" id="6853346at2"/>
<evidence type="ECO:0000313" key="2">
    <source>
        <dbReference type="Proteomes" id="UP000274661"/>
    </source>
</evidence>
<sequence>MEQSSQLHGSAGAAVDDVVGTPTSAAAIGPRGGIASDLFAALDREAIRYCHWKSNVRLGDTLEGREDIDILVHPRDADRFQRVINAQGFKLAVSRWGAGHPGVFHAVAWDAEQGRLFDLHGYHQMVSGDSFVKSYRFPVEEALLARGTTLHGVRIPEPPAELVLFLLRTLLKHVSPIELHKVGKQFGGSRDELAWLLARSDFEAAQAWADEMLPGCRLRVRSMADVVARGGPFRRAVLGVRIAWALRRERRLGHLAAFGSRTIRVVRHFAARARGRRNLSLQSGGAWIALTGPKGTGKSTLARLLADRLGTKLDVRLVHLGKPPPSWLSLLPLLLVPAARRALPNERLSAYEAPERRSERRFSTLFVLGKLLVAHDRRRLLTRCTREMASGTLIISDRCPATNAAGPDGSAFDDLAVTRARSPFQRWLMEWERSIYRRLPQPRLVLKLDAPLETALARDLLRNKPGGPDPLAVERRWRLESDAEFACSELCRVDTGGDLEETFRKVAALAWAAV</sequence>
<evidence type="ECO:0000313" key="1">
    <source>
        <dbReference type="EMBL" id="RST31438.1"/>
    </source>
</evidence>
<protein>
    <submittedName>
        <fullName evidence="1">Uncharacterized protein</fullName>
    </submittedName>
</protein>
<name>A0A3R9WPP0_9SPHN</name>
<keyword evidence="2" id="KW-1185">Reference proteome</keyword>
<reference evidence="1 2" key="1">
    <citation type="submission" date="2018-12" db="EMBL/GenBank/DDBJ databases">
        <title>Sphingomonas sp. HMF7854 Genome sequencing and assembly.</title>
        <authorList>
            <person name="Cha I."/>
            <person name="Kang H."/>
            <person name="Kim H."/>
            <person name="Kang J."/>
            <person name="Joh K."/>
        </authorList>
    </citation>
    <scope>NUCLEOTIDE SEQUENCE [LARGE SCALE GENOMIC DNA]</scope>
    <source>
        <strain evidence="1 2">HMF7854</strain>
    </source>
</reference>
<dbReference type="RefSeq" id="WP_126719266.1">
    <property type="nucleotide sequence ID" value="NZ_RWJF01000001.1"/>
</dbReference>
<dbReference type="Gene3D" id="3.40.50.300">
    <property type="entry name" value="P-loop containing nucleotide triphosphate hydrolases"/>
    <property type="match status" value="1"/>
</dbReference>
<dbReference type="AlphaFoldDB" id="A0A3R9WPP0"/>
<accession>A0A3R9WPP0</accession>
<comment type="caution">
    <text evidence="1">The sequence shown here is derived from an EMBL/GenBank/DDBJ whole genome shotgun (WGS) entry which is preliminary data.</text>
</comment>
<dbReference type="InterPro" id="IPR027417">
    <property type="entry name" value="P-loop_NTPase"/>
</dbReference>
<gene>
    <name evidence="1" type="ORF">HMF7854_11750</name>
</gene>